<proteinExistence type="predicted"/>
<name>Q30WX7_OLEA2</name>
<reference evidence="1 2" key="1">
    <citation type="journal article" date="2011" name="J. Bacteriol.">
        <title>Complete genome sequence and updated annotation of Desulfovibrio alaskensis G20.</title>
        <authorList>
            <person name="Hauser L.J."/>
            <person name="Land M.L."/>
            <person name="Brown S.D."/>
            <person name="Larimer F."/>
            <person name="Keller K.L."/>
            <person name="Rapp-Giles B.J."/>
            <person name="Price M.N."/>
            <person name="Lin M."/>
            <person name="Bruce D.C."/>
            <person name="Detter J.C."/>
            <person name="Tapia R."/>
            <person name="Han C.S."/>
            <person name="Goodwin L.A."/>
            <person name="Cheng J.F."/>
            <person name="Pitluck S."/>
            <person name="Copeland A."/>
            <person name="Lucas S."/>
            <person name="Nolan M."/>
            <person name="Lapidus A.L."/>
            <person name="Palumbo A.V."/>
            <person name="Wall J.D."/>
        </authorList>
    </citation>
    <scope>NUCLEOTIDE SEQUENCE [LARGE SCALE GENOMIC DNA]</scope>
    <source>
        <strain evidence="2">ATCC BAA 1058 / DSM 17464 / G20</strain>
    </source>
</reference>
<dbReference type="STRING" id="207559.Dde_3025"/>
<evidence type="ECO:0000313" key="1">
    <source>
        <dbReference type="EMBL" id="ABB39819.1"/>
    </source>
</evidence>
<dbReference type="HOGENOM" id="CLU_2022969_0_0_7"/>
<dbReference type="EMBL" id="CP000112">
    <property type="protein sequence ID" value="ABB39819.1"/>
    <property type="molecule type" value="Genomic_DNA"/>
</dbReference>
<dbReference type="Proteomes" id="UP000002710">
    <property type="component" value="Chromosome"/>
</dbReference>
<sequence>MYWLAHLCVNGVTKIKKDIPLTDRPRGNCGVLVACTLSLAYACRMLTVKCAACRRKLWKYLKLGPGEVLRCHKDRITREFDFEVRDGKIRCLCGKPVGIDKGSYYSMVKGSFTYAGTKDPKR</sequence>
<protein>
    <submittedName>
        <fullName evidence="1">Uncharacterized protein</fullName>
    </submittedName>
</protein>
<dbReference type="KEGG" id="dde:Dde_3025"/>
<dbReference type="eggNOG" id="ENOG5031FC5">
    <property type="taxonomic scope" value="Bacteria"/>
</dbReference>
<gene>
    <name evidence="1" type="ordered locus">Dde_3025</name>
</gene>
<evidence type="ECO:0000313" key="2">
    <source>
        <dbReference type="Proteomes" id="UP000002710"/>
    </source>
</evidence>
<organism evidence="1 2">
    <name type="scientific">Oleidesulfovibrio alaskensis (strain ATCC BAA-1058 / DSM 17464 / G20)</name>
    <name type="common">Desulfovibrio alaskensis</name>
    <dbReference type="NCBI Taxonomy" id="207559"/>
    <lineage>
        <taxon>Bacteria</taxon>
        <taxon>Pseudomonadati</taxon>
        <taxon>Thermodesulfobacteriota</taxon>
        <taxon>Desulfovibrionia</taxon>
        <taxon>Desulfovibrionales</taxon>
        <taxon>Desulfovibrionaceae</taxon>
        <taxon>Oleidesulfovibrio</taxon>
    </lineage>
</organism>
<keyword evidence="2" id="KW-1185">Reference proteome</keyword>
<dbReference type="AlphaFoldDB" id="Q30WX7"/>
<accession>Q30WX7</accession>